<dbReference type="Pfam" id="PF03724">
    <property type="entry name" value="META"/>
    <property type="match status" value="1"/>
</dbReference>
<reference evidence="3 4" key="1">
    <citation type="submission" date="2022-12" db="EMBL/GenBank/DDBJ databases">
        <title>Genome Sequence of Deinococcus aquaticus Type Strain PB314.</title>
        <authorList>
            <person name="Albert C."/>
            <person name="Hill J."/>
            <person name="Boren L."/>
            <person name="Scholz-Ng S."/>
            <person name="Fatema N."/>
            <person name="Grosso R."/>
            <person name="Soboslay E."/>
            <person name="Tuohy J."/>
        </authorList>
    </citation>
    <scope>NUCLEOTIDE SEQUENCE [LARGE SCALE GENOMIC DNA]</scope>
    <source>
        <strain evidence="3 4">PB-314</strain>
    </source>
</reference>
<sequence>MKKFTLALLLLGLPTAQAQVSLNIDLEGSWKVVGWTLPDGVPVKNNLPRLNFMGNRVTGTAGCNRINGTVKITGNTVVFSALATTRMACAPAVAAQEQVFLKALSGRTLTATRAQDSLTLDTGAGMLNIRRMTVQTP</sequence>
<keyword evidence="1" id="KW-0732">Signal</keyword>
<evidence type="ECO:0000313" key="3">
    <source>
        <dbReference type="EMBL" id="WDA58575.1"/>
    </source>
</evidence>
<evidence type="ECO:0000313" key="4">
    <source>
        <dbReference type="Proteomes" id="UP001217044"/>
    </source>
</evidence>
<dbReference type="RefSeq" id="WP_273988704.1">
    <property type="nucleotide sequence ID" value="NZ_BAABQT010000012.1"/>
</dbReference>
<dbReference type="PANTHER" id="PTHR35535:SF1">
    <property type="entry name" value="HEAT SHOCK PROTEIN HSLJ"/>
    <property type="match status" value="1"/>
</dbReference>
<feature type="signal peptide" evidence="1">
    <location>
        <begin position="1"/>
        <end position="18"/>
    </location>
</feature>
<dbReference type="PANTHER" id="PTHR35535">
    <property type="entry name" value="HEAT SHOCK PROTEIN HSLJ"/>
    <property type="match status" value="1"/>
</dbReference>
<dbReference type="InterPro" id="IPR038670">
    <property type="entry name" value="HslJ-like_sf"/>
</dbReference>
<protein>
    <submittedName>
        <fullName evidence="3">META domain-containing protein</fullName>
    </submittedName>
</protein>
<dbReference type="EMBL" id="CP115165">
    <property type="protein sequence ID" value="WDA58575.1"/>
    <property type="molecule type" value="Genomic_DNA"/>
</dbReference>
<accession>A0ABY7V0C2</accession>
<evidence type="ECO:0000259" key="2">
    <source>
        <dbReference type="Pfam" id="PF03724"/>
    </source>
</evidence>
<dbReference type="InterPro" id="IPR053147">
    <property type="entry name" value="Hsp_HslJ-like"/>
</dbReference>
<feature type="domain" description="DUF306" evidence="2">
    <location>
        <begin position="26"/>
        <end position="125"/>
    </location>
</feature>
<feature type="chain" id="PRO_5045740657" evidence="1">
    <location>
        <begin position="19"/>
        <end position="137"/>
    </location>
</feature>
<dbReference type="Proteomes" id="UP001217044">
    <property type="component" value="Chromosome"/>
</dbReference>
<organism evidence="3 4">
    <name type="scientific">Deinococcus aquaticus</name>
    <dbReference type="NCBI Taxonomy" id="328692"/>
    <lineage>
        <taxon>Bacteria</taxon>
        <taxon>Thermotogati</taxon>
        <taxon>Deinococcota</taxon>
        <taxon>Deinococci</taxon>
        <taxon>Deinococcales</taxon>
        <taxon>Deinococcaceae</taxon>
        <taxon>Deinococcus</taxon>
    </lineage>
</organism>
<proteinExistence type="predicted"/>
<evidence type="ECO:0000256" key="1">
    <source>
        <dbReference type="SAM" id="SignalP"/>
    </source>
</evidence>
<dbReference type="InterPro" id="IPR005184">
    <property type="entry name" value="DUF306_Meta_HslJ"/>
</dbReference>
<name>A0ABY7V0C2_9DEIO</name>
<gene>
    <name evidence="3" type="ORF">M8445_14710</name>
</gene>
<keyword evidence="4" id="KW-1185">Reference proteome</keyword>
<dbReference type="Gene3D" id="2.40.128.270">
    <property type="match status" value="1"/>
</dbReference>